<dbReference type="Pfam" id="PF00903">
    <property type="entry name" value="Glyoxalase"/>
    <property type="match status" value="1"/>
</dbReference>
<organism evidence="4 5">
    <name type="scientific">Fasciola gigantica</name>
    <name type="common">Giant liver fluke</name>
    <dbReference type="NCBI Taxonomy" id="46835"/>
    <lineage>
        <taxon>Eukaryota</taxon>
        <taxon>Metazoa</taxon>
        <taxon>Spiralia</taxon>
        <taxon>Lophotrochozoa</taxon>
        <taxon>Platyhelminthes</taxon>
        <taxon>Trematoda</taxon>
        <taxon>Digenea</taxon>
        <taxon>Plagiorchiida</taxon>
        <taxon>Echinostomata</taxon>
        <taxon>Echinostomatoidea</taxon>
        <taxon>Fasciolidae</taxon>
        <taxon>Fasciola</taxon>
    </lineage>
</organism>
<dbReference type="EMBL" id="SUNJ01014537">
    <property type="protein sequence ID" value="TPP56426.1"/>
    <property type="molecule type" value="Genomic_DNA"/>
</dbReference>
<evidence type="ECO:0000256" key="2">
    <source>
        <dbReference type="ARBA" id="ARBA00022737"/>
    </source>
</evidence>
<comment type="caution">
    <text evidence="4">The sequence shown here is derived from an EMBL/GenBank/DDBJ whole genome shotgun (WGS) entry which is preliminary data.</text>
</comment>
<dbReference type="InterPro" id="IPR043194">
    <property type="entry name" value="GLOD4_C"/>
</dbReference>
<evidence type="ECO:0000259" key="3">
    <source>
        <dbReference type="PROSITE" id="PS51819"/>
    </source>
</evidence>
<reference evidence="4 5" key="1">
    <citation type="submission" date="2019-04" db="EMBL/GenBank/DDBJ databases">
        <title>Annotation for the trematode Fasciola gigantica.</title>
        <authorList>
            <person name="Choi Y.-J."/>
        </authorList>
    </citation>
    <scope>NUCLEOTIDE SEQUENCE [LARGE SCALE GENOMIC DNA]</scope>
    <source>
        <strain evidence="4">Uganda_cow_1</strain>
    </source>
</reference>
<dbReference type="CDD" id="cd08358">
    <property type="entry name" value="GLOD4_N"/>
    <property type="match status" value="1"/>
</dbReference>
<protein>
    <submittedName>
        <fullName evidence="4">Glyoxalase domain-containing protein 4</fullName>
    </submittedName>
</protein>
<name>A0A504Y763_FASGI</name>
<dbReference type="SUPFAM" id="SSF54593">
    <property type="entry name" value="Glyoxalase/Bleomycin resistance protein/Dihydroxybiphenyl dioxygenase"/>
    <property type="match status" value="2"/>
</dbReference>
<keyword evidence="5" id="KW-1185">Reference proteome</keyword>
<proteinExistence type="inferred from homology"/>
<dbReference type="InterPro" id="IPR043193">
    <property type="entry name" value="GLOD4"/>
</dbReference>
<evidence type="ECO:0000256" key="1">
    <source>
        <dbReference type="ARBA" id="ARBA00010363"/>
    </source>
</evidence>
<dbReference type="OrthoDB" id="1545884at2759"/>
<dbReference type="Proteomes" id="UP000316759">
    <property type="component" value="Unassembled WGS sequence"/>
</dbReference>
<dbReference type="PROSITE" id="PS51819">
    <property type="entry name" value="VOC"/>
    <property type="match status" value="2"/>
</dbReference>
<comment type="similarity">
    <text evidence="1">Belongs to the glyoxalase I family.</text>
</comment>
<dbReference type="CDD" id="cd16357">
    <property type="entry name" value="GLOD4_C"/>
    <property type="match status" value="1"/>
</dbReference>
<evidence type="ECO:0000313" key="4">
    <source>
        <dbReference type="EMBL" id="TPP56426.1"/>
    </source>
</evidence>
<dbReference type="PANTHER" id="PTHR46466">
    <property type="entry name" value="GLYOXALASE DOMAIN-CONTAINING PROTEIN 4"/>
    <property type="match status" value="1"/>
</dbReference>
<dbReference type="Gene3D" id="3.10.180.10">
    <property type="entry name" value="2,3-Dihydroxybiphenyl 1,2-Dioxygenase, domain 1"/>
    <property type="match status" value="2"/>
</dbReference>
<dbReference type="Pfam" id="PF21701">
    <property type="entry name" value="GLOD4_C"/>
    <property type="match status" value="1"/>
</dbReference>
<dbReference type="InterPro" id="IPR004360">
    <property type="entry name" value="Glyas_Fos-R_dOase_dom"/>
</dbReference>
<dbReference type="InterPro" id="IPR029068">
    <property type="entry name" value="Glyas_Bleomycin-R_OHBP_Dase"/>
</dbReference>
<accession>A0A504Y763</accession>
<feature type="domain" description="VOC" evidence="3">
    <location>
        <begin position="135"/>
        <end position="254"/>
    </location>
</feature>
<gene>
    <name evidence="4" type="ORF">FGIG_03711</name>
</gene>
<sequence>MNRRALHYVFKVGDRKETIHFFKDVLGMKILRHEEFTEGCKAQCNGPYDGKWSKTMVGYGPEDDHFVMELTYNYGVGSYKMGNDFQCISIDCKAAYERIKNGLWPSSFLSSDSFQVESPGGYHFIIHSRESSGDPVKMIALSVTNIKRSIEYWSEWCGMEVVSSCSSEAILQFSPEQCQVKLISIQQPVDHASAFGRIAFSCPKSQLIDLENLMTNKKQKILKHLVSLDTPGKATVEVVILADPDDHEICFVGDEAFRELSQVDPKADKILADAIQADKSDEWFNARRGGKTQQ</sequence>
<evidence type="ECO:0000313" key="5">
    <source>
        <dbReference type="Proteomes" id="UP000316759"/>
    </source>
</evidence>
<keyword evidence="2" id="KW-0677">Repeat</keyword>
<feature type="domain" description="VOC" evidence="3">
    <location>
        <begin position="4"/>
        <end position="129"/>
    </location>
</feature>
<dbReference type="AlphaFoldDB" id="A0A504Y763"/>
<dbReference type="STRING" id="46835.A0A504Y763"/>
<dbReference type="InterPro" id="IPR037523">
    <property type="entry name" value="VOC_core"/>
</dbReference>
<dbReference type="PANTHER" id="PTHR46466:SF1">
    <property type="entry name" value="GLYOXALASE DOMAIN-CONTAINING PROTEIN 4"/>
    <property type="match status" value="1"/>
</dbReference>